<dbReference type="AlphaFoldDB" id="A0A382FWG0"/>
<dbReference type="Pfam" id="PF12974">
    <property type="entry name" value="Phosphonate-bd"/>
    <property type="match status" value="1"/>
</dbReference>
<dbReference type="Gene3D" id="3.40.190.10">
    <property type="entry name" value="Periplasmic binding protein-like II"/>
    <property type="match status" value="1"/>
</dbReference>
<accession>A0A382FWG0</accession>
<reference evidence="1" key="1">
    <citation type="submission" date="2018-05" db="EMBL/GenBank/DDBJ databases">
        <authorList>
            <person name="Lanie J.A."/>
            <person name="Ng W.-L."/>
            <person name="Kazmierczak K.M."/>
            <person name="Andrzejewski T.M."/>
            <person name="Davidsen T.M."/>
            <person name="Wayne K.J."/>
            <person name="Tettelin H."/>
            <person name="Glass J.I."/>
            <person name="Rusch D."/>
            <person name="Podicherti R."/>
            <person name="Tsui H.-C.T."/>
            <person name="Winkler M.E."/>
        </authorList>
    </citation>
    <scope>NUCLEOTIDE SEQUENCE</scope>
</reference>
<proteinExistence type="predicted"/>
<organism evidence="1">
    <name type="scientific">marine metagenome</name>
    <dbReference type="NCBI Taxonomy" id="408172"/>
    <lineage>
        <taxon>unclassified sequences</taxon>
        <taxon>metagenomes</taxon>
        <taxon>ecological metagenomes</taxon>
    </lineage>
</organism>
<dbReference type="PANTHER" id="PTHR35841">
    <property type="entry name" value="PHOSPHONATES-BINDING PERIPLASMIC PROTEIN"/>
    <property type="match status" value="1"/>
</dbReference>
<sequence>PPGSYDSVIIARRQSDFTDFENLRHRCVAVNSKDSYSGYLALQVFVAQRPQAGGFFGSSIITGSHRNSIHAVASGEADTAAIDCVSWEMASAHEAAAEDLLVLARTASRPGLPLITARGQSSHQLEDLRSALALAVQALGKTDRERLGLTEFVPASADSYAIIADDLQRFGAVPLITSDPDR</sequence>
<dbReference type="EMBL" id="UINC01052232">
    <property type="protein sequence ID" value="SVB67330.1"/>
    <property type="molecule type" value="Genomic_DNA"/>
</dbReference>
<feature type="non-terminal residue" evidence="1">
    <location>
        <position position="1"/>
    </location>
</feature>
<gene>
    <name evidence="1" type="ORF">METZ01_LOCUS220184</name>
</gene>
<dbReference type="SUPFAM" id="SSF53850">
    <property type="entry name" value="Periplasmic binding protein-like II"/>
    <property type="match status" value="1"/>
</dbReference>
<evidence type="ECO:0000313" key="1">
    <source>
        <dbReference type="EMBL" id="SVB67330.1"/>
    </source>
</evidence>
<name>A0A382FWG0_9ZZZZ</name>
<dbReference type="PANTHER" id="PTHR35841:SF1">
    <property type="entry name" value="PHOSPHONATES-BINDING PERIPLASMIC PROTEIN"/>
    <property type="match status" value="1"/>
</dbReference>
<evidence type="ECO:0008006" key="2">
    <source>
        <dbReference type="Google" id="ProtNLM"/>
    </source>
</evidence>
<protein>
    <recommendedName>
        <fullName evidence="2">Phosphate ABC transporter substrate-binding protein</fullName>
    </recommendedName>
</protein>